<organism evidence="1 2">
    <name type="scientific">Platanthera zijinensis</name>
    <dbReference type="NCBI Taxonomy" id="2320716"/>
    <lineage>
        <taxon>Eukaryota</taxon>
        <taxon>Viridiplantae</taxon>
        <taxon>Streptophyta</taxon>
        <taxon>Embryophyta</taxon>
        <taxon>Tracheophyta</taxon>
        <taxon>Spermatophyta</taxon>
        <taxon>Magnoliopsida</taxon>
        <taxon>Liliopsida</taxon>
        <taxon>Asparagales</taxon>
        <taxon>Orchidaceae</taxon>
        <taxon>Orchidoideae</taxon>
        <taxon>Orchideae</taxon>
        <taxon>Orchidinae</taxon>
        <taxon>Platanthera</taxon>
    </lineage>
</organism>
<proteinExistence type="predicted"/>
<dbReference type="EMBL" id="JBBWWQ010000006">
    <property type="protein sequence ID" value="KAK8944852.1"/>
    <property type="molecule type" value="Genomic_DNA"/>
</dbReference>
<reference evidence="1 2" key="1">
    <citation type="journal article" date="2022" name="Nat. Plants">
        <title>Genomes of leafy and leafless Platanthera orchids illuminate the evolution of mycoheterotrophy.</title>
        <authorList>
            <person name="Li M.H."/>
            <person name="Liu K.W."/>
            <person name="Li Z."/>
            <person name="Lu H.C."/>
            <person name="Ye Q.L."/>
            <person name="Zhang D."/>
            <person name="Wang J.Y."/>
            <person name="Li Y.F."/>
            <person name="Zhong Z.M."/>
            <person name="Liu X."/>
            <person name="Yu X."/>
            <person name="Liu D.K."/>
            <person name="Tu X.D."/>
            <person name="Liu B."/>
            <person name="Hao Y."/>
            <person name="Liao X.Y."/>
            <person name="Jiang Y.T."/>
            <person name="Sun W.H."/>
            <person name="Chen J."/>
            <person name="Chen Y.Q."/>
            <person name="Ai Y."/>
            <person name="Zhai J.W."/>
            <person name="Wu S.S."/>
            <person name="Zhou Z."/>
            <person name="Hsiao Y.Y."/>
            <person name="Wu W.L."/>
            <person name="Chen Y.Y."/>
            <person name="Lin Y.F."/>
            <person name="Hsu J.L."/>
            <person name="Li C.Y."/>
            <person name="Wang Z.W."/>
            <person name="Zhao X."/>
            <person name="Zhong W.Y."/>
            <person name="Ma X.K."/>
            <person name="Ma L."/>
            <person name="Huang J."/>
            <person name="Chen G.Z."/>
            <person name="Huang M.Z."/>
            <person name="Huang L."/>
            <person name="Peng D.H."/>
            <person name="Luo Y.B."/>
            <person name="Zou S.Q."/>
            <person name="Chen S.P."/>
            <person name="Lan S."/>
            <person name="Tsai W.C."/>
            <person name="Van de Peer Y."/>
            <person name="Liu Z.J."/>
        </authorList>
    </citation>
    <scope>NUCLEOTIDE SEQUENCE [LARGE SCALE GENOMIC DNA]</scope>
    <source>
        <strain evidence="1">Lor287</strain>
    </source>
</reference>
<protein>
    <submittedName>
        <fullName evidence="1">Uncharacterized protein</fullName>
    </submittedName>
</protein>
<keyword evidence="2" id="KW-1185">Reference proteome</keyword>
<sequence>MGEQGRRKRRNPAAGGASEPRFLIRVQICEGEAVVVLSIRLVLYGTKANCKGNDSLLGHMKSSFFLHRKPALASVR</sequence>
<name>A0AAP0BQC6_9ASPA</name>
<dbReference type="Proteomes" id="UP001418222">
    <property type="component" value="Unassembled WGS sequence"/>
</dbReference>
<evidence type="ECO:0000313" key="1">
    <source>
        <dbReference type="EMBL" id="KAK8944852.1"/>
    </source>
</evidence>
<accession>A0AAP0BQC6</accession>
<dbReference type="AlphaFoldDB" id="A0AAP0BQC6"/>
<evidence type="ECO:0000313" key="2">
    <source>
        <dbReference type="Proteomes" id="UP001418222"/>
    </source>
</evidence>
<comment type="caution">
    <text evidence="1">The sequence shown here is derived from an EMBL/GenBank/DDBJ whole genome shotgun (WGS) entry which is preliminary data.</text>
</comment>
<gene>
    <name evidence="1" type="ORF">KSP39_PZI007984</name>
</gene>